<proteinExistence type="predicted"/>
<name>A0A6C0JGQ6_9ZZZZ</name>
<sequence>MYSSIFWISINIVLSILIIYIIHHIWNYLKDTYSTKKTKDLVNTQIDKYKKIIDELQENQTNTQVISKNDFESMDNDLTAFMENELK</sequence>
<feature type="transmembrane region" description="Helical" evidence="1">
    <location>
        <begin position="6"/>
        <end position="29"/>
    </location>
</feature>
<protein>
    <submittedName>
        <fullName evidence="2">Uncharacterized protein</fullName>
    </submittedName>
</protein>
<evidence type="ECO:0000256" key="1">
    <source>
        <dbReference type="SAM" id="Phobius"/>
    </source>
</evidence>
<dbReference type="AlphaFoldDB" id="A0A6C0JGQ6"/>
<dbReference type="EMBL" id="MN740389">
    <property type="protein sequence ID" value="QHU03976.1"/>
    <property type="molecule type" value="Genomic_DNA"/>
</dbReference>
<keyword evidence="1" id="KW-0472">Membrane</keyword>
<keyword evidence="1" id="KW-1133">Transmembrane helix</keyword>
<reference evidence="2" key="1">
    <citation type="journal article" date="2020" name="Nature">
        <title>Giant virus diversity and host interactions through global metagenomics.</title>
        <authorList>
            <person name="Schulz F."/>
            <person name="Roux S."/>
            <person name="Paez-Espino D."/>
            <person name="Jungbluth S."/>
            <person name="Walsh D.A."/>
            <person name="Denef V.J."/>
            <person name="McMahon K.D."/>
            <person name="Konstantinidis K.T."/>
            <person name="Eloe-Fadrosh E.A."/>
            <person name="Kyrpides N.C."/>
            <person name="Woyke T."/>
        </authorList>
    </citation>
    <scope>NUCLEOTIDE SEQUENCE</scope>
    <source>
        <strain evidence="2">GVMAG-M-3300027708-20</strain>
    </source>
</reference>
<evidence type="ECO:0000313" key="2">
    <source>
        <dbReference type="EMBL" id="QHU03976.1"/>
    </source>
</evidence>
<keyword evidence="1" id="KW-0812">Transmembrane</keyword>
<organism evidence="2">
    <name type="scientific">viral metagenome</name>
    <dbReference type="NCBI Taxonomy" id="1070528"/>
    <lineage>
        <taxon>unclassified sequences</taxon>
        <taxon>metagenomes</taxon>
        <taxon>organismal metagenomes</taxon>
    </lineage>
</organism>
<accession>A0A6C0JGQ6</accession>